<dbReference type="InterPro" id="IPR003855">
    <property type="entry name" value="K+_transporter"/>
</dbReference>
<feature type="transmembrane region" description="Helical" evidence="2">
    <location>
        <begin position="523"/>
        <end position="541"/>
    </location>
</feature>
<dbReference type="Pfam" id="PF02705">
    <property type="entry name" value="K_trans"/>
    <property type="match status" value="1"/>
</dbReference>
<feature type="transmembrane region" description="Helical" evidence="2">
    <location>
        <begin position="386"/>
        <end position="413"/>
    </location>
</feature>
<evidence type="ECO:0000256" key="2">
    <source>
        <dbReference type="SAM" id="Phobius"/>
    </source>
</evidence>
<dbReference type="OrthoDB" id="504708at2759"/>
<feature type="compositionally biased region" description="Low complexity" evidence="1">
    <location>
        <begin position="586"/>
        <end position="597"/>
    </location>
</feature>
<feature type="transmembrane region" description="Helical" evidence="2">
    <location>
        <begin position="344"/>
        <end position="366"/>
    </location>
</feature>
<feature type="domain" description="K+ potassium transporter integral membrane" evidence="3">
    <location>
        <begin position="78"/>
        <end position="562"/>
    </location>
</feature>
<dbReference type="GO" id="GO:0015079">
    <property type="term" value="F:potassium ion transmembrane transporter activity"/>
    <property type="evidence" value="ECO:0007669"/>
    <property type="project" value="InterPro"/>
</dbReference>
<dbReference type="PANTHER" id="PTHR30540:SF83">
    <property type="entry name" value="K+ POTASSIUM TRANSPORTER"/>
    <property type="match status" value="1"/>
</dbReference>
<dbReference type="PANTHER" id="PTHR30540">
    <property type="entry name" value="OSMOTIC STRESS POTASSIUM TRANSPORTER"/>
    <property type="match status" value="1"/>
</dbReference>
<feature type="transmembrane region" description="Helical" evidence="2">
    <location>
        <begin position="467"/>
        <end position="490"/>
    </location>
</feature>
<dbReference type="VEuPathDB" id="FungiDB:MAPG_07947"/>
<feature type="transmembrane region" description="Helical" evidence="2">
    <location>
        <begin position="69"/>
        <end position="98"/>
    </location>
</feature>
<feature type="transmembrane region" description="Helical" evidence="2">
    <location>
        <begin position="497"/>
        <end position="517"/>
    </location>
</feature>
<accession>A0A0H2TZH3</accession>
<reference evidence="4" key="1">
    <citation type="submission" date="2010-05" db="EMBL/GenBank/DDBJ databases">
        <title>The Genome Sequence of Magnaporthe poae strain ATCC 64411.</title>
        <authorList>
            <consortium name="The Broad Institute Genome Sequencing Platform"/>
            <consortium name="Broad Institute Genome Sequencing Center for Infectious Disease"/>
            <person name="Ma L.-J."/>
            <person name="Dead R."/>
            <person name="Young S."/>
            <person name="Zeng Q."/>
            <person name="Koehrsen M."/>
            <person name="Alvarado L."/>
            <person name="Berlin A."/>
            <person name="Chapman S.B."/>
            <person name="Chen Z."/>
            <person name="Freedman E."/>
            <person name="Gellesch M."/>
            <person name="Goldberg J."/>
            <person name="Griggs A."/>
            <person name="Gujja S."/>
            <person name="Heilman E.R."/>
            <person name="Heiman D."/>
            <person name="Hepburn T."/>
            <person name="Howarth C."/>
            <person name="Jen D."/>
            <person name="Larson L."/>
            <person name="Mehta T."/>
            <person name="Neiman D."/>
            <person name="Pearson M."/>
            <person name="Roberts A."/>
            <person name="Saif S."/>
            <person name="Shea T."/>
            <person name="Shenoy N."/>
            <person name="Sisk P."/>
            <person name="Stolte C."/>
            <person name="Sykes S."/>
            <person name="Walk T."/>
            <person name="White J."/>
            <person name="Yandava C."/>
            <person name="Haas B."/>
            <person name="Nusbaum C."/>
            <person name="Birren B."/>
        </authorList>
    </citation>
    <scope>NUCLEOTIDE SEQUENCE</scope>
    <source>
        <strain evidence="4">ATCC 64411</strain>
    </source>
</reference>
<keyword evidence="2" id="KW-0472">Membrane</keyword>
<feature type="transmembrane region" description="Helical" evidence="2">
    <location>
        <begin position="267"/>
        <end position="287"/>
    </location>
</feature>
<name>A0A0H2TZH3_MAGP6</name>
<keyword evidence="2" id="KW-1133">Transmembrane helix</keyword>
<sequence>MARGGLPEQEPRFDGQAMQNSSILGATGHHDSTQAAGFSEKNRQTANDEEQGRRLADHRRRCEPRKQTYSGLVLLWVSFQATGVIYGEIGTSLLYVYSSTFTSQPSWDDLVGALSIIIWSMTLVVTVKYTFIVLRADDDGQGGTFALYTLLSRYIRIARQDPHAVDMLEMRRYNSGDMQPGGRSLRSFLESSVGAQLALKIVGLAGVSLTVADGVLGPAQSVLGAVQGLKVVNPTLSTPVIVGVSCAILACLFCLQPFGTSKLGTGFAPVVTVWLLFNLCSGLYNIATYDYTVLRAFSPYFAFSYLRRNGTAGWESLGGMVLAFTGVESLFADMGAFSKRAVQISWLGLVYPCLLMAYAGQAAYISRDASGTAFTNPFFFTIPPGTFYFGMVIAVLASIVASQALITSTFQLLGQVMRMSYFPRIRVVHTSNRFYDQIYIPVANWLLLLGTVILTVVYKDTTSLGDAYGVCVTIVTLITTFMVSLVAILIWRLPPWLVIPLFFVFALLDGVYLSAVLAKVPDGGWFTIVLALVLSTVFAVWRHGKEAQWMAEVAEPLTAQSILKFSTGTDEDEEEDHGHDWDGDQDSSQQQQQKRQR</sequence>
<dbReference type="AlphaFoldDB" id="A0A0H2TZH3"/>
<dbReference type="EMBL" id="GL876972">
    <property type="protein sequence ID" value="KLU88967.1"/>
    <property type="molecule type" value="Genomic_DNA"/>
</dbReference>
<evidence type="ECO:0000259" key="3">
    <source>
        <dbReference type="Pfam" id="PF02705"/>
    </source>
</evidence>
<feature type="transmembrane region" description="Helical" evidence="2">
    <location>
        <begin position="236"/>
        <end position="255"/>
    </location>
</feature>
<feature type="transmembrane region" description="Helical" evidence="2">
    <location>
        <begin position="110"/>
        <end position="131"/>
    </location>
</feature>
<proteinExistence type="predicted"/>
<feature type="transmembrane region" description="Helical" evidence="2">
    <location>
        <begin position="434"/>
        <end position="455"/>
    </location>
</feature>
<organism evidence="4">
    <name type="scientific">Magnaporthiopsis poae (strain ATCC 64411 / 73-15)</name>
    <name type="common">Kentucky bluegrass fungus</name>
    <name type="synonym">Magnaporthe poae</name>
    <dbReference type="NCBI Taxonomy" id="644358"/>
    <lineage>
        <taxon>Eukaryota</taxon>
        <taxon>Fungi</taxon>
        <taxon>Dikarya</taxon>
        <taxon>Ascomycota</taxon>
        <taxon>Pezizomycotina</taxon>
        <taxon>Sordariomycetes</taxon>
        <taxon>Sordariomycetidae</taxon>
        <taxon>Magnaporthales</taxon>
        <taxon>Magnaporthaceae</taxon>
        <taxon>Magnaporthiopsis</taxon>
    </lineage>
</organism>
<gene>
    <name evidence="4" type="ORF">MAPG_07947</name>
</gene>
<evidence type="ECO:0000313" key="4">
    <source>
        <dbReference type="EMBL" id="KLU88967.1"/>
    </source>
</evidence>
<reference evidence="4" key="2">
    <citation type="submission" date="2011-03" db="EMBL/GenBank/DDBJ databases">
        <title>Annotation of Magnaporthe poae ATCC 64411.</title>
        <authorList>
            <person name="Ma L.-J."/>
            <person name="Dead R."/>
            <person name="Young S.K."/>
            <person name="Zeng Q."/>
            <person name="Gargeya S."/>
            <person name="Fitzgerald M."/>
            <person name="Haas B."/>
            <person name="Abouelleil A."/>
            <person name="Alvarado L."/>
            <person name="Arachchi H.M."/>
            <person name="Berlin A."/>
            <person name="Brown A."/>
            <person name="Chapman S.B."/>
            <person name="Chen Z."/>
            <person name="Dunbar C."/>
            <person name="Freedman E."/>
            <person name="Gearin G."/>
            <person name="Gellesch M."/>
            <person name="Goldberg J."/>
            <person name="Griggs A."/>
            <person name="Gujja S."/>
            <person name="Heiman D."/>
            <person name="Howarth C."/>
            <person name="Larson L."/>
            <person name="Lui A."/>
            <person name="MacDonald P.J.P."/>
            <person name="Mehta T."/>
            <person name="Montmayeur A."/>
            <person name="Murphy C."/>
            <person name="Neiman D."/>
            <person name="Pearson M."/>
            <person name="Priest M."/>
            <person name="Roberts A."/>
            <person name="Saif S."/>
            <person name="Shea T."/>
            <person name="Shenoy N."/>
            <person name="Sisk P."/>
            <person name="Stolte C."/>
            <person name="Sykes S."/>
            <person name="Yandava C."/>
            <person name="Wortman J."/>
            <person name="Nusbaum C."/>
            <person name="Birren B."/>
        </authorList>
    </citation>
    <scope>NUCLEOTIDE SEQUENCE</scope>
    <source>
        <strain evidence="4">ATCC 64411</strain>
    </source>
</reference>
<keyword evidence="2" id="KW-0812">Transmembrane</keyword>
<dbReference type="InterPro" id="IPR053951">
    <property type="entry name" value="K_trans_N"/>
</dbReference>
<feature type="region of interest" description="Disordered" evidence="1">
    <location>
        <begin position="568"/>
        <end position="597"/>
    </location>
</feature>
<evidence type="ECO:0000256" key="1">
    <source>
        <dbReference type="SAM" id="MobiDB-lite"/>
    </source>
</evidence>
<protein>
    <recommendedName>
        <fullName evidence="3">K+ potassium transporter integral membrane domain-containing protein</fullName>
    </recommendedName>
</protein>
<dbReference type="NCBIfam" id="TIGR00794">
    <property type="entry name" value="kup"/>
    <property type="match status" value="1"/>
</dbReference>
<feature type="non-terminal residue" evidence="4">
    <location>
        <position position="597"/>
    </location>
</feature>
<dbReference type="GO" id="GO:0016020">
    <property type="term" value="C:membrane"/>
    <property type="evidence" value="ECO:0007669"/>
    <property type="project" value="InterPro"/>
</dbReference>
<feature type="region of interest" description="Disordered" evidence="1">
    <location>
        <begin position="1"/>
        <end position="61"/>
    </location>
</feature>